<dbReference type="EMBL" id="CP031417">
    <property type="protein sequence ID" value="AXK80629.1"/>
    <property type="molecule type" value="Genomic_DNA"/>
</dbReference>
<comment type="similarity">
    <text evidence="4 10">Belongs to the HAD-like hydrolase superfamily. CbbY/CbbZ/Gph/YieH family.</text>
</comment>
<dbReference type="GO" id="GO:0008967">
    <property type="term" value="F:phosphoglycolate phosphatase activity"/>
    <property type="evidence" value="ECO:0007669"/>
    <property type="project" value="UniProtKB-UniRule"/>
</dbReference>
<dbReference type="KEGG" id="ptaw:DW352_08965"/>
<dbReference type="GO" id="GO:0006281">
    <property type="term" value="P:DNA repair"/>
    <property type="evidence" value="ECO:0007669"/>
    <property type="project" value="TreeGrafter"/>
</dbReference>
<dbReference type="Gene3D" id="3.40.50.1000">
    <property type="entry name" value="HAD superfamily/HAD-like"/>
    <property type="match status" value="1"/>
</dbReference>
<feature type="binding site" evidence="10">
    <location>
        <position position="9"/>
    </location>
    <ligand>
        <name>Mg(2+)</name>
        <dbReference type="ChEBI" id="CHEBI:18420"/>
    </ligand>
</feature>
<evidence type="ECO:0000256" key="1">
    <source>
        <dbReference type="ARBA" id="ARBA00000830"/>
    </source>
</evidence>
<dbReference type="Proteomes" id="UP000254889">
    <property type="component" value="Chromosome"/>
</dbReference>
<dbReference type="UniPathway" id="UPA00865">
    <property type="reaction ID" value="UER00834"/>
</dbReference>
<protein>
    <recommendedName>
        <fullName evidence="5 10">Phosphoglycolate phosphatase</fullName>
        <shortName evidence="10">PGP</shortName>
        <shortName evidence="10">PGPase</shortName>
        <ecNumber evidence="5 10">3.1.3.18</ecNumber>
    </recommendedName>
</protein>
<evidence type="ECO:0000313" key="12">
    <source>
        <dbReference type="Proteomes" id="UP000254889"/>
    </source>
</evidence>
<accession>A0A345ZUN2</accession>
<dbReference type="InterPro" id="IPR036412">
    <property type="entry name" value="HAD-like_sf"/>
</dbReference>
<evidence type="ECO:0000256" key="6">
    <source>
        <dbReference type="ARBA" id="ARBA00022723"/>
    </source>
</evidence>
<evidence type="ECO:0000256" key="9">
    <source>
        <dbReference type="ARBA" id="ARBA00023277"/>
    </source>
</evidence>
<organism evidence="11 12">
    <name type="scientific">Pseudolabrys taiwanensis</name>
    <dbReference type="NCBI Taxonomy" id="331696"/>
    <lineage>
        <taxon>Bacteria</taxon>
        <taxon>Pseudomonadati</taxon>
        <taxon>Pseudomonadota</taxon>
        <taxon>Alphaproteobacteria</taxon>
        <taxon>Hyphomicrobiales</taxon>
        <taxon>Xanthobacteraceae</taxon>
        <taxon>Pseudolabrys</taxon>
    </lineage>
</organism>
<proteinExistence type="inferred from homology"/>
<dbReference type="PRINTS" id="PR00413">
    <property type="entry name" value="HADHALOGNASE"/>
</dbReference>
<keyword evidence="8 10" id="KW-0460">Magnesium</keyword>
<dbReference type="FunFam" id="3.40.50.1000:FF:000022">
    <property type="entry name" value="Phosphoglycolate phosphatase"/>
    <property type="match status" value="1"/>
</dbReference>
<evidence type="ECO:0000256" key="7">
    <source>
        <dbReference type="ARBA" id="ARBA00022801"/>
    </source>
</evidence>
<dbReference type="GO" id="GO:0046295">
    <property type="term" value="P:glycolate biosynthetic process"/>
    <property type="evidence" value="ECO:0007669"/>
    <property type="project" value="UniProtKB-UniRule"/>
</dbReference>
<feature type="binding site" evidence="10">
    <location>
        <position position="11"/>
    </location>
    <ligand>
        <name>Mg(2+)</name>
        <dbReference type="ChEBI" id="CHEBI:18420"/>
    </ligand>
</feature>
<dbReference type="AlphaFoldDB" id="A0A345ZUN2"/>
<evidence type="ECO:0000256" key="2">
    <source>
        <dbReference type="ARBA" id="ARBA00001946"/>
    </source>
</evidence>
<dbReference type="SFLD" id="SFLDG01129">
    <property type="entry name" value="C1.5:_HAD__Beta-PGM__Phosphata"/>
    <property type="match status" value="1"/>
</dbReference>
<comment type="catalytic activity">
    <reaction evidence="1 10">
        <text>2-phosphoglycolate + H2O = glycolate + phosphate</text>
        <dbReference type="Rhea" id="RHEA:14369"/>
        <dbReference type="ChEBI" id="CHEBI:15377"/>
        <dbReference type="ChEBI" id="CHEBI:29805"/>
        <dbReference type="ChEBI" id="CHEBI:43474"/>
        <dbReference type="ChEBI" id="CHEBI:58033"/>
        <dbReference type="EC" id="3.1.3.18"/>
    </reaction>
</comment>
<dbReference type="HAMAP" id="MF_00495">
    <property type="entry name" value="GPH_hydrolase_bact"/>
    <property type="match status" value="1"/>
</dbReference>
<dbReference type="EC" id="3.1.3.18" evidence="5 10"/>
<comment type="pathway">
    <text evidence="3 10">Organic acid metabolism; glycolate biosynthesis; glycolate from 2-phosphoglycolate: step 1/1.</text>
</comment>
<dbReference type="NCBIfam" id="TIGR01509">
    <property type="entry name" value="HAD-SF-IA-v3"/>
    <property type="match status" value="1"/>
</dbReference>
<evidence type="ECO:0000256" key="4">
    <source>
        <dbReference type="ARBA" id="ARBA00006171"/>
    </source>
</evidence>
<dbReference type="NCBIfam" id="TIGR01549">
    <property type="entry name" value="HAD-SF-IA-v1"/>
    <property type="match status" value="1"/>
</dbReference>
<sequence>MTAPTIVFDLDGTLIDTAPDLVDTLNVVFAREGLPPVPYEPARAMIGGGARAMIAHGLESEGRVLDPKKLEMLFVDFIKHYTDHIADRSRPFPGLIDALDELTARGCRLAVCTNKLERLSLLLLRALKLDDRFAAICGQDTFGVQKPDPEVLHRTIAAAGGDSRHAVMIGDSVTDIRTARAAGVPVVAVDFGYSERPVAEYEPDRVISHYSQLNDAIFAMISTH</sequence>
<dbReference type="SFLD" id="SFLDS00003">
    <property type="entry name" value="Haloacid_Dehalogenase"/>
    <property type="match status" value="1"/>
</dbReference>
<dbReference type="OrthoDB" id="9793014at2"/>
<dbReference type="PANTHER" id="PTHR43434">
    <property type="entry name" value="PHOSPHOGLYCOLATE PHOSPHATASE"/>
    <property type="match status" value="1"/>
</dbReference>
<dbReference type="InterPro" id="IPR023214">
    <property type="entry name" value="HAD_sf"/>
</dbReference>
<dbReference type="InterPro" id="IPR006439">
    <property type="entry name" value="HAD-SF_hydro_IA"/>
</dbReference>
<dbReference type="Pfam" id="PF13419">
    <property type="entry name" value="HAD_2"/>
    <property type="match status" value="1"/>
</dbReference>
<dbReference type="InterPro" id="IPR037512">
    <property type="entry name" value="PGPase_prok"/>
</dbReference>
<evidence type="ECO:0000256" key="3">
    <source>
        <dbReference type="ARBA" id="ARBA00004818"/>
    </source>
</evidence>
<gene>
    <name evidence="11" type="ORF">DW352_08965</name>
</gene>
<dbReference type="SFLD" id="SFLDG01135">
    <property type="entry name" value="C1.5.6:_HAD__Beta-PGM__Phospha"/>
    <property type="match status" value="1"/>
</dbReference>
<evidence type="ECO:0000313" key="11">
    <source>
        <dbReference type="EMBL" id="AXK80629.1"/>
    </source>
</evidence>
<evidence type="ECO:0000256" key="10">
    <source>
        <dbReference type="HAMAP-Rule" id="MF_00495"/>
    </source>
</evidence>
<dbReference type="PANTHER" id="PTHR43434:SF1">
    <property type="entry name" value="PHOSPHOGLYCOLATE PHOSPHATASE"/>
    <property type="match status" value="1"/>
</dbReference>
<evidence type="ECO:0000256" key="8">
    <source>
        <dbReference type="ARBA" id="ARBA00022842"/>
    </source>
</evidence>
<comment type="function">
    <text evidence="10">Specifically catalyzes the dephosphorylation of 2-phosphoglycolate. Is involved in the dissimilation of the intracellular 2-phosphoglycolate formed during the DNA repair of 3'-phosphoglycolate ends, a major class of DNA lesions induced by oxidative stress.</text>
</comment>
<name>A0A345ZUN2_9HYPH</name>
<keyword evidence="6 10" id="KW-0479">Metal-binding</keyword>
<dbReference type="GO" id="GO:0005829">
    <property type="term" value="C:cytosol"/>
    <property type="evidence" value="ECO:0007669"/>
    <property type="project" value="TreeGrafter"/>
</dbReference>
<keyword evidence="9 10" id="KW-0119">Carbohydrate metabolism</keyword>
<keyword evidence="12" id="KW-1185">Reference proteome</keyword>
<dbReference type="GO" id="GO:0005975">
    <property type="term" value="P:carbohydrate metabolic process"/>
    <property type="evidence" value="ECO:0007669"/>
    <property type="project" value="InterPro"/>
</dbReference>
<feature type="binding site" evidence="10">
    <location>
        <position position="171"/>
    </location>
    <ligand>
        <name>Mg(2+)</name>
        <dbReference type="ChEBI" id="CHEBI:18420"/>
    </ligand>
</feature>
<comment type="cofactor">
    <cofactor evidence="2 10">
        <name>Mg(2+)</name>
        <dbReference type="ChEBI" id="CHEBI:18420"/>
    </cofactor>
</comment>
<reference evidence="11 12" key="1">
    <citation type="submission" date="2018-07" db="EMBL/GenBank/DDBJ databases">
        <authorList>
            <person name="Quirk P.G."/>
            <person name="Krulwich T.A."/>
        </authorList>
    </citation>
    <scope>NUCLEOTIDE SEQUENCE [LARGE SCALE GENOMIC DNA]</scope>
    <source>
        <strain evidence="11 12">CC-BB4</strain>
    </source>
</reference>
<dbReference type="InterPro" id="IPR041492">
    <property type="entry name" value="HAD_2"/>
</dbReference>
<feature type="active site" description="Nucleophile" evidence="10">
    <location>
        <position position="9"/>
    </location>
</feature>
<dbReference type="RefSeq" id="WP_115690469.1">
    <property type="nucleotide sequence ID" value="NZ_CP031417.1"/>
</dbReference>
<dbReference type="Gene3D" id="1.10.150.240">
    <property type="entry name" value="Putative phosphatase, domain 2"/>
    <property type="match status" value="1"/>
</dbReference>
<dbReference type="GO" id="GO:0046872">
    <property type="term" value="F:metal ion binding"/>
    <property type="evidence" value="ECO:0007669"/>
    <property type="project" value="UniProtKB-KW"/>
</dbReference>
<evidence type="ECO:0000256" key="5">
    <source>
        <dbReference type="ARBA" id="ARBA00013078"/>
    </source>
</evidence>
<dbReference type="InterPro" id="IPR050155">
    <property type="entry name" value="HAD-like_hydrolase_sf"/>
</dbReference>
<dbReference type="InterPro" id="IPR023198">
    <property type="entry name" value="PGP-like_dom2"/>
</dbReference>
<dbReference type="SUPFAM" id="SSF56784">
    <property type="entry name" value="HAD-like"/>
    <property type="match status" value="1"/>
</dbReference>
<keyword evidence="7 10" id="KW-0378">Hydrolase</keyword>